<proteinExistence type="predicted"/>
<keyword evidence="7" id="KW-0067">ATP-binding</keyword>
<accession>A0A327M383</accession>
<dbReference type="Pfam" id="PF08448">
    <property type="entry name" value="PAS_4"/>
    <property type="match status" value="1"/>
</dbReference>
<dbReference type="SMART" id="SM00091">
    <property type="entry name" value="PAS"/>
    <property type="match status" value="3"/>
</dbReference>
<comment type="catalytic activity">
    <reaction evidence="1">
        <text>ATP + protein L-histidine = ADP + protein N-phospho-L-histidine.</text>
        <dbReference type="EC" id="2.7.13.3"/>
    </reaction>
</comment>
<evidence type="ECO:0000256" key="8">
    <source>
        <dbReference type="ARBA" id="ARBA00023012"/>
    </source>
</evidence>
<dbReference type="InterPro" id="IPR000700">
    <property type="entry name" value="PAS-assoc_C"/>
</dbReference>
<evidence type="ECO:0000256" key="3">
    <source>
        <dbReference type="ARBA" id="ARBA00022553"/>
    </source>
</evidence>
<dbReference type="InterPro" id="IPR013655">
    <property type="entry name" value="PAS_fold_3"/>
</dbReference>
<evidence type="ECO:0000259" key="13">
    <source>
        <dbReference type="PROSITE" id="PS50112"/>
    </source>
</evidence>
<dbReference type="Pfam" id="PF01590">
    <property type="entry name" value="GAF"/>
    <property type="match status" value="1"/>
</dbReference>
<dbReference type="InterPro" id="IPR003661">
    <property type="entry name" value="HisK_dim/P_dom"/>
</dbReference>
<dbReference type="InterPro" id="IPR001789">
    <property type="entry name" value="Sig_transdc_resp-reg_receiver"/>
</dbReference>
<dbReference type="Proteomes" id="UP000249065">
    <property type="component" value="Unassembled WGS sequence"/>
</dbReference>
<dbReference type="PRINTS" id="PR00344">
    <property type="entry name" value="BCTRLSENSOR"/>
</dbReference>
<evidence type="ECO:0000313" key="15">
    <source>
        <dbReference type="EMBL" id="RAI57370.1"/>
    </source>
</evidence>
<dbReference type="InterPro" id="IPR003018">
    <property type="entry name" value="GAF"/>
</dbReference>
<dbReference type="SUPFAM" id="SSF52172">
    <property type="entry name" value="CheY-like"/>
    <property type="match status" value="1"/>
</dbReference>
<dbReference type="PROSITE" id="PS50112">
    <property type="entry name" value="PAS"/>
    <property type="match status" value="1"/>
</dbReference>
<dbReference type="PANTHER" id="PTHR43065:SF42">
    <property type="entry name" value="TWO-COMPONENT SENSOR PPRA"/>
    <property type="match status" value="1"/>
</dbReference>
<evidence type="ECO:0000259" key="12">
    <source>
        <dbReference type="PROSITE" id="PS50110"/>
    </source>
</evidence>
<dbReference type="InterPro" id="IPR013767">
    <property type="entry name" value="PAS_fold"/>
</dbReference>
<gene>
    <name evidence="15" type="ORF">DOO78_19400</name>
</gene>
<keyword evidence="8" id="KW-0902">Two-component regulatory system</keyword>
<name>A0A327M383_9PROT</name>
<dbReference type="CDD" id="cd16919">
    <property type="entry name" value="HATPase_CckA-like"/>
    <property type="match status" value="1"/>
</dbReference>
<dbReference type="PROSITE" id="PS50113">
    <property type="entry name" value="PAC"/>
    <property type="match status" value="3"/>
</dbReference>
<feature type="coiled-coil region" evidence="10">
    <location>
        <begin position="690"/>
        <end position="735"/>
    </location>
</feature>
<dbReference type="SMART" id="SM00387">
    <property type="entry name" value="HATPase_c"/>
    <property type="match status" value="1"/>
</dbReference>
<keyword evidence="10" id="KW-0175">Coiled coil</keyword>
<dbReference type="AlphaFoldDB" id="A0A327M383"/>
<evidence type="ECO:0000256" key="4">
    <source>
        <dbReference type="ARBA" id="ARBA00022679"/>
    </source>
</evidence>
<keyword evidence="16" id="KW-1185">Reference proteome</keyword>
<dbReference type="SUPFAM" id="SSF55874">
    <property type="entry name" value="ATPase domain of HSP90 chaperone/DNA topoisomerase II/histidine kinase"/>
    <property type="match status" value="1"/>
</dbReference>
<feature type="domain" description="PAS" evidence="13">
    <location>
        <begin position="180"/>
        <end position="237"/>
    </location>
</feature>
<dbReference type="Pfam" id="PF00512">
    <property type="entry name" value="HisKA"/>
    <property type="match status" value="1"/>
</dbReference>
<evidence type="ECO:0000256" key="5">
    <source>
        <dbReference type="ARBA" id="ARBA00022741"/>
    </source>
</evidence>
<dbReference type="Gene3D" id="3.30.450.40">
    <property type="match status" value="1"/>
</dbReference>
<dbReference type="GO" id="GO:0006355">
    <property type="term" value="P:regulation of DNA-templated transcription"/>
    <property type="evidence" value="ECO:0007669"/>
    <property type="project" value="InterPro"/>
</dbReference>
<evidence type="ECO:0000259" key="14">
    <source>
        <dbReference type="PROSITE" id="PS50113"/>
    </source>
</evidence>
<dbReference type="PROSITE" id="PS50110">
    <property type="entry name" value="RESPONSE_REGULATORY"/>
    <property type="match status" value="1"/>
</dbReference>
<dbReference type="SMART" id="SM00448">
    <property type="entry name" value="REC"/>
    <property type="match status" value="1"/>
</dbReference>
<feature type="modified residue" description="4-aspartylphosphate" evidence="9">
    <location>
        <position position="1041"/>
    </location>
</feature>
<dbReference type="SUPFAM" id="SSF55781">
    <property type="entry name" value="GAF domain-like"/>
    <property type="match status" value="1"/>
</dbReference>
<feature type="domain" description="PAC" evidence="14">
    <location>
        <begin position="647"/>
        <end position="699"/>
    </location>
</feature>
<keyword evidence="5" id="KW-0547">Nucleotide-binding</keyword>
<protein>
    <recommendedName>
        <fullName evidence="2">histidine kinase</fullName>
        <ecNumber evidence="2">2.7.13.3</ecNumber>
    </recommendedName>
</protein>
<dbReference type="CDD" id="cd18161">
    <property type="entry name" value="REC_hyHK_blue-like"/>
    <property type="match status" value="1"/>
</dbReference>
<dbReference type="EC" id="2.7.13.3" evidence="2"/>
<dbReference type="Gene3D" id="3.30.450.20">
    <property type="entry name" value="PAS domain"/>
    <property type="match status" value="4"/>
</dbReference>
<dbReference type="InterPro" id="IPR013656">
    <property type="entry name" value="PAS_4"/>
</dbReference>
<dbReference type="Pfam" id="PF08447">
    <property type="entry name" value="PAS_3"/>
    <property type="match status" value="2"/>
</dbReference>
<dbReference type="SMART" id="SM00065">
    <property type="entry name" value="GAF"/>
    <property type="match status" value="1"/>
</dbReference>
<dbReference type="Pfam" id="PF02518">
    <property type="entry name" value="HATPase_c"/>
    <property type="match status" value="1"/>
</dbReference>
<dbReference type="RefSeq" id="WP_111471524.1">
    <property type="nucleotide sequence ID" value="NZ_QLIX01000018.1"/>
</dbReference>
<dbReference type="SUPFAM" id="SSF47384">
    <property type="entry name" value="Homodimeric domain of signal transducing histidine kinase"/>
    <property type="match status" value="1"/>
</dbReference>
<evidence type="ECO:0000256" key="9">
    <source>
        <dbReference type="PROSITE-ProRule" id="PRU00169"/>
    </source>
</evidence>
<evidence type="ECO:0000256" key="1">
    <source>
        <dbReference type="ARBA" id="ARBA00000085"/>
    </source>
</evidence>
<reference evidence="16" key="1">
    <citation type="submission" date="2018-06" db="EMBL/GenBank/DDBJ databases">
        <authorList>
            <person name="Khan S.A."/>
        </authorList>
    </citation>
    <scope>NUCLEOTIDE SEQUENCE [LARGE SCALE GENOMIC DNA]</scope>
    <source>
        <strain evidence="16">DB-1506</strain>
    </source>
</reference>
<dbReference type="SMART" id="SM00086">
    <property type="entry name" value="PAC"/>
    <property type="match status" value="3"/>
</dbReference>
<feature type="domain" description="Response regulatory" evidence="12">
    <location>
        <begin position="991"/>
        <end position="1107"/>
    </location>
</feature>
<dbReference type="Gene3D" id="3.30.565.10">
    <property type="entry name" value="Histidine kinase-like ATPase, C-terminal domain"/>
    <property type="match status" value="1"/>
</dbReference>
<dbReference type="OrthoDB" id="7284568at2"/>
<dbReference type="Gene3D" id="1.10.287.130">
    <property type="match status" value="1"/>
</dbReference>
<dbReference type="InterPro" id="IPR001610">
    <property type="entry name" value="PAC"/>
</dbReference>
<dbReference type="InterPro" id="IPR011006">
    <property type="entry name" value="CheY-like_superfamily"/>
</dbReference>
<evidence type="ECO:0000259" key="11">
    <source>
        <dbReference type="PROSITE" id="PS50109"/>
    </source>
</evidence>
<dbReference type="InterPro" id="IPR000014">
    <property type="entry name" value="PAS"/>
</dbReference>
<evidence type="ECO:0000256" key="10">
    <source>
        <dbReference type="SAM" id="Coils"/>
    </source>
</evidence>
<comment type="caution">
    <text evidence="15">The sequence shown here is derived from an EMBL/GenBank/DDBJ whole genome shotgun (WGS) entry which is preliminary data.</text>
</comment>
<keyword evidence="4" id="KW-0808">Transferase</keyword>
<dbReference type="Gene3D" id="3.40.50.2300">
    <property type="match status" value="1"/>
</dbReference>
<sequence>MNAPDGWPPWTEQDRLAALQRTGLLDTPPEPAFDDLARLAADLLGAPMAAIHLVAADRQWGKAELGLGTRDMPRDIAFCPIAMLAPDGLVVPDATRDPRFAGNPLVTGAPGIRFYAGMPLLAEGMPIGALCVIDTKPREGGLTERQHFALQALAAQASSQIALRQALADRTSLQAACDRADAFRRQILESATDIAIIGTDPEGRITGWNSGATTILGWTEVEMLGQPMAAIFTPEDRAAGLPAATMRQAAGEGRAAGERWHLRRDGTRLRVASETTPLRDGRGALIGYLAILRDRTAQRLADKALREVELDLQRAQLSGGVGVFSIDADDSVLKVTPEFCRLYGVPVRDRLPAAEIEALVLPEHAALVSSAAKRRSGEVSPDVEYRIRRPDTGALRWLSRQAEVERDAAGRPVRLVGVVRDITEQRLARDALARSEERYRALFNAIDDGFCIIEFFDGPHGPLSDYVHVEANAGYERHTGIPNIVGMTLRTLAPDEADGWVELYGGVLRTGQPIRFEREFLAAGRHIEVSATRVEPASRKQVSVLFRDVTARKRAEAALRESEAVARENVQRVQLALAAGAILGTWFWDLPTDRFTVDAAFARTFGLDPALGHVGLSLEQVVATVHPDDKPGLAAAIGEAIARGGAYAHQYRVRRADGKYYWIEANGRVEHAPDGTPSSFPGVLIDMESRRAVEAERDRVSAELRILNETLEQRIAERTAELLRTEEQLRQAQKMEAVGQLTGGLAHDFNNLLTGIIGSLGLLSSRLAQGRFQEVERYMIAAQGAARRAAALTHRLLAFSRRQTLDPKPTDVNRLVSGMEELIRRTIGPAIELQVVGTAGLWPTLVDPNQLENALLNLSINARDAMPDGGRLTIETANTWMDARTARERDMEPGQYIAISVTDTGSGMTPDVIARAFDPFFTTKPLGQGTGLGLSMIYGFAKQSGGQVRIYSEVGEGTTMRLYLPRHAGRADALDAAPPVAAAPRAEAGQTVLVVDDEPTVRMLIMEVLTELGYAAIEAADGAAGLELMRSGARIDLLVTDVGLPGGMNGRQMADAARLLRPGLPVLFITGYAENALIANGQLGAGMHVMTKPFAMEALAARIKQLLSETAP</sequence>
<dbReference type="PROSITE" id="PS50109">
    <property type="entry name" value="HIS_KIN"/>
    <property type="match status" value="1"/>
</dbReference>
<dbReference type="NCBIfam" id="TIGR00229">
    <property type="entry name" value="sensory_box"/>
    <property type="match status" value="2"/>
</dbReference>
<dbReference type="CDD" id="cd00082">
    <property type="entry name" value="HisKA"/>
    <property type="match status" value="1"/>
</dbReference>
<evidence type="ECO:0000313" key="16">
    <source>
        <dbReference type="Proteomes" id="UP000249065"/>
    </source>
</evidence>
<feature type="domain" description="Histidine kinase" evidence="11">
    <location>
        <begin position="744"/>
        <end position="968"/>
    </location>
</feature>
<dbReference type="SMART" id="SM00388">
    <property type="entry name" value="HisKA"/>
    <property type="match status" value="1"/>
</dbReference>
<dbReference type="SUPFAM" id="SSF55785">
    <property type="entry name" value="PYP-like sensor domain (PAS domain)"/>
    <property type="match status" value="4"/>
</dbReference>
<dbReference type="EMBL" id="QLIX01000018">
    <property type="protein sequence ID" value="RAI57370.1"/>
    <property type="molecule type" value="Genomic_DNA"/>
</dbReference>
<dbReference type="InterPro" id="IPR005467">
    <property type="entry name" value="His_kinase_dom"/>
</dbReference>
<feature type="domain" description="PAC" evidence="14">
    <location>
        <begin position="381"/>
        <end position="434"/>
    </location>
</feature>
<organism evidence="15 16">
    <name type="scientific">Roseicella frigidaeris</name>
    <dbReference type="NCBI Taxonomy" id="2230885"/>
    <lineage>
        <taxon>Bacteria</taxon>
        <taxon>Pseudomonadati</taxon>
        <taxon>Pseudomonadota</taxon>
        <taxon>Alphaproteobacteria</taxon>
        <taxon>Acetobacterales</taxon>
        <taxon>Roseomonadaceae</taxon>
        <taxon>Roseicella</taxon>
    </lineage>
</organism>
<dbReference type="InterPro" id="IPR003594">
    <property type="entry name" value="HATPase_dom"/>
</dbReference>
<feature type="domain" description="PAC" evidence="14">
    <location>
        <begin position="255"/>
        <end position="307"/>
    </location>
</feature>
<dbReference type="InterPro" id="IPR036097">
    <property type="entry name" value="HisK_dim/P_sf"/>
</dbReference>
<dbReference type="InterPro" id="IPR036890">
    <property type="entry name" value="HATPase_C_sf"/>
</dbReference>
<evidence type="ECO:0000256" key="2">
    <source>
        <dbReference type="ARBA" id="ARBA00012438"/>
    </source>
</evidence>
<dbReference type="InterPro" id="IPR029016">
    <property type="entry name" value="GAF-like_dom_sf"/>
</dbReference>
<dbReference type="Pfam" id="PF00072">
    <property type="entry name" value="Response_reg"/>
    <property type="match status" value="1"/>
</dbReference>
<keyword evidence="3 9" id="KW-0597">Phosphoprotein</keyword>
<dbReference type="Pfam" id="PF00989">
    <property type="entry name" value="PAS"/>
    <property type="match status" value="1"/>
</dbReference>
<dbReference type="CDD" id="cd00130">
    <property type="entry name" value="PAS"/>
    <property type="match status" value="3"/>
</dbReference>
<dbReference type="GO" id="GO:0000155">
    <property type="term" value="F:phosphorelay sensor kinase activity"/>
    <property type="evidence" value="ECO:0007669"/>
    <property type="project" value="InterPro"/>
</dbReference>
<dbReference type="PANTHER" id="PTHR43065">
    <property type="entry name" value="SENSOR HISTIDINE KINASE"/>
    <property type="match status" value="1"/>
</dbReference>
<dbReference type="InterPro" id="IPR035965">
    <property type="entry name" value="PAS-like_dom_sf"/>
</dbReference>
<dbReference type="GO" id="GO:0005524">
    <property type="term" value="F:ATP binding"/>
    <property type="evidence" value="ECO:0007669"/>
    <property type="project" value="UniProtKB-KW"/>
</dbReference>
<dbReference type="InterPro" id="IPR004358">
    <property type="entry name" value="Sig_transdc_His_kin-like_C"/>
</dbReference>
<evidence type="ECO:0000256" key="6">
    <source>
        <dbReference type="ARBA" id="ARBA00022777"/>
    </source>
</evidence>
<keyword evidence="6 15" id="KW-0418">Kinase</keyword>
<evidence type="ECO:0000256" key="7">
    <source>
        <dbReference type="ARBA" id="ARBA00022840"/>
    </source>
</evidence>